<evidence type="ECO:0000256" key="11">
    <source>
        <dbReference type="HAMAP-Rule" id="MF_01262"/>
    </source>
</evidence>
<feature type="binding site" evidence="11">
    <location>
        <position position="137"/>
    </location>
    <ligand>
        <name>CTP</name>
        <dbReference type="ChEBI" id="CHEBI:37563"/>
    </ligand>
</feature>
<keyword evidence="9 11" id="KW-0460">Magnesium</keyword>
<dbReference type="Gene3D" id="3.30.460.10">
    <property type="entry name" value="Beta Polymerase, domain 2"/>
    <property type="match status" value="1"/>
</dbReference>
<dbReference type="GO" id="GO:0160016">
    <property type="term" value="F:CCACCA tRNA nucleotidyltransferase activity"/>
    <property type="evidence" value="ECO:0007669"/>
    <property type="project" value="RHEA"/>
</dbReference>
<feature type="domain" description="tRNA nucleotidyltransferase/poly(A) polymerase RNA and SrmB- binding" evidence="13">
    <location>
        <begin position="149"/>
        <end position="210"/>
    </location>
</feature>
<gene>
    <name evidence="11" type="primary">cca</name>
    <name evidence="14" type="ORF">D9V70_00310</name>
</gene>
<dbReference type="SUPFAM" id="SSF81301">
    <property type="entry name" value="Nucleotidyltransferase"/>
    <property type="match status" value="1"/>
</dbReference>
<evidence type="ECO:0000256" key="4">
    <source>
        <dbReference type="ARBA" id="ARBA00022695"/>
    </source>
</evidence>
<feature type="binding site" evidence="11">
    <location>
        <position position="21"/>
    </location>
    <ligand>
        <name>Mg(2+)</name>
        <dbReference type="ChEBI" id="CHEBI:18420"/>
    </ligand>
</feature>
<evidence type="ECO:0000256" key="6">
    <source>
        <dbReference type="ARBA" id="ARBA00022741"/>
    </source>
</evidence>
<evidence type="ECO:0000259" key="13">
    <source>
        <dbReference type="Pfam" id="PF12627"/>
    </source>
</evidence>
<keyword evidence="2 11" id="KW-0808">Transferase</keyword>
<reference evidence="14 15" key="2">
    <citation type="submission" date="2019-05" db="EMBL/GenBank/DDBJ databases">
        <title>Genome evolution of the obligate endosymbiont Buchnera aphidicola.</title>
        <authorList>
            <person name="Moran N.A."/>
        </authorList>
    </citation>
    <scope>NUCLEOTIDE SEQUENCE [LARGE SCALE GENOMIC DNA]</scope>
    <source>
        <strain evidence="14 15">Lps</strain>
    </source>
</reference>
<evidence type="ECO:0000256" key="1">
    <source>
        <dbReference type="ARBA" id="ARBA00001946"/>
    </source>
</evidence>
<feature type="binding site" evidence="11">
    <location>
        <position position="11"/>
    </location>
    <ligand>
        <name>CTP</name>
        <dbReference type="ChEBI" id="CHEBI:37563"/>
    </ligand>
</feature>
<dbReference type="GO" id="GO:0001680">
    <property type="term" value="P:tRNA 3'-terminal CCA addition"/>
    <property type="evidence" value="ECO:0007669"/>
    <property type="project" value="UniProtKB-UniRule"/>
</dbReference>
<keyword evidence="10 11" id="KW-0694">RNA-binding</keyword>
<dbReference type="SUPFAM" id="SSF81891">
    <property type="entry name" value="Poly A polymerase C-terminal region-like"/>
    <property type="match status" value="1"/>
</dbReference>
<feature type="domain" description="Poly A polymerase head" evidence="12">
    <location>
        <begin position="3"/>
        <end position="122"/>
    </location>
</feature>
<evidence type="ECO:0000256" key="9">
    <source>
        <dbReference type="ARBA" id="ARBA00022842"/>
    </source>
</evidence>
<dbReference type="GO" id="GO:0005524">
    <property type="term" value="F:ATP binding"/>
    <property type="evidence" value="ECO:0007669"/>
    <property type="project" value="UniProtKB-UniRule"/>
</dbReference>
<dbReference type="Proteomes" id="UP000298564">
    <property type="component" value="Chromosome"/>
</dbReference>
<feature type="binding site" evidence="11">
    <location>
        <position position="140"/>
    </location>
    <ligand>
        <name>ATP</name>
        <dbReference type="ChEBI" id="CHEBI:30616"/>
    </ligand>
</feature>
<evidence type="ECO:0000313" key="14">
    <source>
        <dbReference type="EMBL" id="QCI21956.1"/>
    </source>
</evidence>
<dbReference type="InterPro" id="IPR043519">
    <property type="entry name" value="NT_sf"/>
</dbReference>
<keyword evidence="6 11" id="KW-0547">Nucleotide-binding</keyword>
<feature type="binding site" evidence="11">
    <location>
        <position position="11"/>
    </location>
    <ligand>
        <name>ATP</name>
        <dbReference type="ChEBI" id="CHEBI:30616"/>
    </ligand>
</feature>
<comment type="function">
    <text evidence="11">Catalyzes the addition and repair of the essential 3'-terminal CCA sequence in tRNAs without using a nucleic acid template. Adds these three nucleotides in the order of C, C, and A to the tRNA nucleotide-73, using CTP and ATP as substrates and producing inorganic pyrophosphate. tRNA 3'-terminal CCA addition is required both for tRNA processing and repair. Also involved in tRNA surveillance by mediating tandem CCA addition to generate a CCACCA at the 3' terminus of unstable tRNAs. While stable tRNAs receive only 3'-terminal CCA, unstable tRNAs are marked with CCACCA and rapidly degraded.</text>
</comment>
<dbReference type="EC" id="2.7.7.72" evidence="11"/>
<dbReference type="PANTHER" id="PTHR47545:SF1">
    <property type="entry name" value="MULTIFUNCTIONAL CCA PROTEIN"/>
    <property type="match status" value="1"/>
</dbReference>
<feature type="binding site" evidence="11">
    <location>
        <position position="91"/>
    </location>
    <ligand>
        <name>ATP</name>
        <dbReference type="ChEBI" id="CHEBI:30616"/>
    </ligand>
</feature>
<sequence length="421" mass="49211">MKIYLVGGAVRDSLLNLPVKDRDWVVVGGSKEILLKKNFQQVGKDFPVFLHPITHEEYALARKERKSGIGYTGFSTDYNSHVTLEEDLIRRDLTINAIAYDEDGNYIDPFGGKKDIKNRLLRHISQSFTEDPLRILRTARLAASLTHLGFQIAEETILLMRIMVEKGELLYLTPNRIWNETEKAFNTINPHVYFQILYKCKALHLFFPEVNFLYQKKNISSYYIFNKLYNKNIILKGLAKISTLCKDIDVRFAYLCRFLSTNVLYSNSLHNSSFNSSLKKKYDKKSCDLVSSLCKRFYIPSYIRDIAILNTRFCFFLDTIDYQSSKNIVMLFYKIDAWRKPERVQKLAFLSQFNFLNISKSYFTYINSGFFLEKCFSVIKNVSAKLVLDQGLKGNNIKNELIRLRIKKLESWRVNNKNLFC</sequence>
<dbReference type="NCBIfam" id="NF009813">
    <property type="entry name" value="PRK13298.1"/>
    <property type="match status" value="1"/>
</dbReference>
<feature type="binding site" evidence="11">
    <location>
        <position position="8"/>
    </location>
    <ligand>
        <name>CTP</name>
        <dbReference type="ChEBI" id="CHEBI:37563"/>
    </ligand>
</feature>
<comment type="miscellaneous">
    <text evidence="11">A single active site specifically recognizes both ATP and CTP and is responsible for their addition.</text>
</comment>
<feature type="binding site" evidence="11">
    <location>
        <position position="91"/>
    </location>
    <ligand>
        <name>CTP</name>
        <dbReference type="ChEBI" id="CHEBI:37563"/>
    </ligand>
</feature>
<dbReference type="RefSeq" id="WP_158355798.1">
    <property type="nucleotide sequence ID" value="NZ_CP034870.1"/>
</dbReference>
<dbReference type="PIRSF" id="PIRSF000813">
    <property type="entry name" value="CCA_bact"/>
    <property type="match status" value="1"/>
</dbReference>
<dbReference type="AlphaFoldDB" id="A0A4D6XWP4"/>
<evidence type="ECO:0000256" key="2">
    <source>
        <dbReference type="ARBA" id="ARBA00022679"/>
    </source>
</evidence>
<dbReference type="InterPro" id="IPR012006">
    <property type="entry name" value="CCA_bact"/>
</dbReference>
<dbReference type="GO" id="GO:0000287">
    <property type="term" value="F:magnesium ion binding"/>
    <property type="evidence" value="ECO:0007669"/>
    <property type="project" value="UniProtKB-UniRule"/>
</dbReference>
<dbReference type="InterPro" id="IPR002646">
    <property type="entry name" value="PolA_pol_head_dom"/>
</dbReference>
<dbReference type="GO" id="GO:0042245">
    <property type="term" value="P:RNA repair"/>
    <property type="evidence" value="ECO:0007669"/>
    <property type="project" value="UniProtKB-KW"/>
</dbReference>
<dbReference type="GO" id="GO:0000049">
    <property type="term" value="F:tRNA binding"/>
    <property type="evidence" value="ECO:0007669"/>
    <property type="project" value="UniProtKB-UniRule"/>
</dbReference>
<evidence type="ECO:0000259" key="12">
    <source>
        <dbReference type="Pfam" id="PF01743"/>
    </source>
</evidence>
<dbReference type="CDD" id="cd05398">
    <property type="entry name" value="NT_ClassII-CCAase"/>
    <property type="match status" value="1"/>
</dbReference>
<dbReference type="EMBL" id="CP034870">
    <property type="protein sequence ID" value="QCI21956.1"/>
    <property type="molecule type" value="Genomic_DNA"/>
</dbReference>
<evidence type="ECO:0000256" key="5">
    <source>
        <dbReference type="ARBA" id="ARBA00022723"/>
    </source>
</evidence>
<evidence type="ECO:0000256" key="8">
    <source>
        <dbReference type="ARBA" id="ARBA00022840"/>
    </source>
</evidence>
<comment type="catalytic activity">
    <reaction evidence="11">
        <text>a tRNA with a 3' CCA end + 2 CTP + ATP = a tRNA with a 3' CCACCA end + 3 diphosphate</text>
        <dbReference type="Rhea" id="RHEA:76235"/>
        <dbReference type="Rhea" id="RHEA-COMP:10468"/>
        <dbReference type="Rhea" id="RHEA-COMP:18655"/>
        <dbReference type="ChEBI" id="CHEBI:30616"/>
        <dbReference type="ChEBI" id="CHEBI:33019"/>
        <dbReference type="ChEBI" id="CHEBI:37563"/>
        <dbReference type="ChEBI" id="CHEBI:83071"/>
        <dbReference type="ChEBI" id="CHEBI:195187"/>
    </reaction>
</comment>
<feature type="binding site" evidence="11">
    <location>
        <position position="137"/>
    </location>
    <ligand>
        <name>ATP</name>
        <dbReference type="ChEBI" id="CHEBI:30616"/>
    </ligand>
</feature>
<dbReference type="OrthoDB" id="9805698at2"/>
<dbReference type="GO" id="GO:0004810">
    <property type="term" value="F:CCA tRNA nucleotidyltransferase activity"/>
    <property type="evidence" value="ECO:0007669"/>
    <property type="project" value="UniProtKB-UniRule"/>
</dbReference>
<comment type="catalytic activity">
    <reaction evidence="11">
        <text>a tRNA precursor + 2 CTP + ATP = a tRNA with a 3' CCA end + 3 diphosphate</text>
        <dbReference type="Rhea" id="RHEA:14433"/>
        <dbReference type="Rhea" id="RHEA-COMP:10465"/>
        <dbReference type="Rhea" id="RHEA-COMP:10468"/>
        <dbReference type="ChEBI" id="CHEBI:30616"/>
        <dbReference type="ChEBI" id="CHEBI:33019"/>
        <dbReference type="ChEBI" id="CHEBI:37563"/>
        <dbReference type="ChEBI" id="CHEBI:74896"/>
        <dbReference type="ChEBI" id="CHEBI:83071"/>
        <dbReference type="EC" id="2.7.7.72"/>
    </reaction>
</comment>
<feature type="binding site" evidence="11">
    <location>
        <position position="23"/>
    </location>
    <ligand>
        <name>Mg(2+)</name>
        <dbReference type="ChEBI" id="CHEBI:18420"/>
    </ligand>
</feature>
<organism evidence="14 15">
    <name type="scientific">Buchnera aphidicola</name>
    <name type="common">Lipaphis pseudobrassicae</name>
    <dbReference type="NCBI Taxonomy" id="1258543"/>
    <lineage>
        <taxon>Bacteria</taxon>
        <taxon>Pseudomonadati</taxon>
        <taxon>Pseudomonadota</taxon>
        <taxon>Gammaproteobacteria</taxon>
        <taxon>Enterobacterales</taxon>
        <taxon>Erwiniaceae</taxon>
        <taxon>Buchnera</taxon>
    </lineage>
</organism>
<evidence type="ECO:0000313" key="15">
    <source>
        <dbReference type="Proteomes" id="UP000298564"/>
    </source>
</evidence>
<comment type="cofactor">
    <cofactor evidence="1 11">
        <name>Mg(2+)</name>
        <dbReference type="ChEBI" id="CHEBI:18420"/>
    </cofactor>
</comment>
<proteinExistence type="inferred from homology"/>
<evidence type="ECO:0000256" key="3">
    <source>
        <dbReference type="ARBA" id="ARBA00022694"/>
    </source>
</evidence>
<dbReference type="PANTHER" id="PTHR47545">
    <property type="entry name" value="MULTIFUNCTIONAL CCA PROTEIN"/>
    <property type="match status" value="1"/>
</dbReference>
<keyword evidence="3 11" id="KW-0819">tRNA processing</keyword>
<name>A0A4D6XWP4_9GAMM</name>
<keyword evidence="8 11" id="KW-0067">ATP-binding</keyword>
<dbReference type="InterPro" id="IPR050124">
    <property type="entry name" value="tRNA_CCA-adding_enzyme"/>
</dbReference>
<keyword evidence="7 11" id="KW-0692">RNA repair</keyword>
<evidence type="ECO:0000256" key="10">
    <source>
        <dbReference type="ARBA" id="ARBA00022884"/>
    </source>
</evidence>
<comment type="similarity">
    <text evidence="11">Belongs to the tRNA nucleotidyltransferase/poly(A) polymerase family. Bacterial CCA-adding enzyme type 2 subfamily.</text>
</comment>
<evidence type="ECO:0000256" key="7">
    <source>
        <dbReference type="ARBA" id="ARBA00022800"/>
    </source>
</evidence>
<keyword evidence="4 11" id="KW-0548">Nucleotidyltransferase</keyword>
<accession>A0A4D6XWP4</accession>
<dbReference type="HAMAP" id="MF_01262">
    <property type="entry name" value="CCA_bact_type2"/>
    <property type="match status" value="1"/>
</dbReference>
<dbReference type="Pfam" id="PF01743">
    <property type="entry name" value="PolyA_pol"/>
    <property type="match status" value="1"/>
</dbReference>
<dbReference type="Pfam" id="PF12627">
    <property type="entry name" value="PolyA_pol_RNAbd"/>
    <property type="match status" value="1"/>
</dbReference>
<dbReference type="Gene3D" id="1.10.3090.10">
    <property type="entry name" value="cca-adding enzyme, domain 2"/>
    <property type="match status" value="1"/>
</dbReference>
<feature type="binding site" evidence="11">
    <location>
        <position position="140"/>
    </location>
    <ligand>
        <name>CTP</name>
        <dbReference type="ChEBI" id="CHEBI:37563"/>
    </ligand>
</feature>
<feature type="binding site" evidence="11">
    <location>
        <position position="8"/>
    </location>
    <ligand>
        <name>ATP</name>
        <dbReference type="ChEBI" id="CHEBI:30616"/>
    </ligand>
</feature>
<reference evidence="14 15" key="1">
    <citation type="submission" date="2018-12" db="EMBL/GenBank/DDBJ databases">
        <authorList>
            <person name="Chong R.A."/>
        </authorList>
    </citation>
    <scope>NUCLEOTIDE SEQUENCE [LARGE SCALE GENOMIC DNA]</scope>
    <source>
        <strain evidence="14 15">Lps</strain>
    </source>
</reference>
<dbReference type="InterPro" id="IPR032828">
    <property type="entry name" value="PolyA_RNA-bd"/>
</dbReference>
<protein>
    <recommendedName>
        <fullName evidence="11">CCA-adding enzyme</fullName>
        <ecNumber evidence="11">2.7.7.72</ecNumber>
    </recommendedName>
    <alternativeName>
        <fullName evidence="11">CCA tRNA nucleotidyltransferase</fullName>
    </alternativeName>
    <alternativeName>
        <fullName evidence="11">tRNA CCA-pyrophosphorylase</fullName>
    </alternativeName>
    <alternativeName>
        <fullName evidence="11">tRNA adenylyl-/cytidylyl- transferase</fullName>
    </alternativeName>
    <alternativeName>
        <fullName evidence="11">tRNA nucleotidyltransferase</fullName>
    </alternativeName>
    <alternativeName>
        <fullName evidence="11">tRNA-NT</fullName>
    </alternativeName>
</protein>
<keyword evidence="5 11" id="KW-0479">Metal-binding</keyword>